<dbReference type="EMBL" id="JAGPXF010000004">
    <property type="protein sequence ID" value="KAH7246645.1"/>
    <property type="molecule type" value="Genomic_DNA"/>
</dbReference>
<sequence length="340" mass="36862">MTRVLVTGGTGFVAGHVIDVLLKRGHSVVTTVRSQEKAESIRKVFPGVSNDDLDFAVVPDIAAKDAFQGLDTYGLEAAIHVASPFHYNVTDPKKDLIDPAVIGTTSVLRALHEFCPTVKRVVVTSSFAAILDPKLASTGAEKVYTEADWSPLTLEDAYGDAVIAYAASKALAERAAWDFVASNKPNFSLSTINPPMIYGPVKYPVKSLDSVNTSNQLLANIISGKQKDGLPPTGLPLWVDVRDVALAHVKAMETERAAGKRFFVTAGHYSNVELYRILYETFPELRDRLPDESNKGGDPSPVLKSFGYDNTQATTILGMEWISYKKTIIDSAKSLLGTQS</sequence>
<dbReference type="InterPro" id="IPR001509">
    <property type="entry name" value="Epimerase_deHydtase"/>
</dbReference>
<gene>
    <name evidence="4" type="ORF">BKA59DRAFT_493734</name>
</gene>
<dbReference type="Gene3D" id="3.40.50.720">
    <property type="entry name" value="NAD(P)-binding Rossmann-like Domain"/>
    <property type="match status" value="1"/>
</dbReference>
<evidence type="ECO:0000256" key="2">
    <source>
        <dbReference type="ARBA" id="ARBA00023445"/>
    </source>
</evidence>
<reference evidence="4" key="1">
    <citation type="journal article" date="2021" name="Nat. Commun.">
        <title>Genetic determinants of endophytism in the Arabidopsis root mycobiome.</title>
        <authorList>
            <person name="Mesny F."/>
            <person name="Miyauchi S."/>
            <person name="Thiergart T."/>
            <person name="Pickel B."/>
            <person name="Atanasova L."/>
            <person name="Karlsson M."/>
            <person name="Huettel B."/>
            <person name="Barry K.W."/>
            <person name="Haridas S."/>
            <person name="Chen C."/>
            <person name="Bauer D."/>
            <person name="Andreopoulos W."/>
            <person name="Pangilinan J."/>
            <person name="LaButti K."/>
            <person name="Riley R."/>
            <person name="Lipzen A."/>
            <person name="Clum A."/>
            <person name="Drula E."/>
            <person name="Henrissat B."/>
            <person name="Kohler A."/>
            <person name="Grigoriev I.V."/>
            <person name="Martin F.M."/>
            <person name="Hacquard S."/>
        </authorList>
    </citation>
    <scope>NUCLEOTIDE SEQUENCE</scope>
    <source>
        <strain evidence="4">MPI-SDFR-AT-0068</strain>
    </source>
</reference>
<keyword evidence="1" id="KW-0560">Oxidoreductase</keyword>
<evidence type="ECO:0000259" key="3">
    <source>
        <dbReference type="Pfam" id="PF01370"/>
    </source>
</evidence>
<keyword evidence="5" id="KW-1185">Reference proteome</keyword>
<dbReference type="CDD" id="cd05227">
    <property type="entry name" value="AR_SDR_e"/>
    <property type="match status" value="1"/>
</dbReference>
<dbReference type="SUPFAM" id="SSF51735">
    <property type="entry name" value="NAD(P)-binding Rossmann-fold domains"/>
    <property type="match status" value="1"/>
</dbReference>
<evidence type="ECO:0000313" key="5">
    <source>
        <dbReference type="Proteomes" id="UP000813427"/>
    </source>
</evidence>
<dbReference type="FunFam" id="3.40.50.720:FF:000191">
    <property type="entry name" value="Methylglyoxal reductase (NADPH-dependent)"/>
    <property type="match status" value="1"/>
</dbReference>
<dbReference type="OrthoDB" id="2735536at2759"/>
<name>A0A8K0RYF4_9HYPO</name>
<evidence type="ECO:0000313" key="4">
    <source>
        <dbReference type="EMBL" id="KAH7246645.1"/>
    </source>
</evidence>
<comment type="caution">
    <text evidence="4">The sequence shown here is derived from an EMBL/GenBank/DDBJ whole genome shotgun (WGS) entry which is preliminary data.</text>
</comment>
<dbReference type="PANTHER" id="PTHR10366:SF564">
    <property type="entry name" value="STEROL-4-ALPHA-CARBOXYLATE 3-DEHYDROGENASE, DECARBOXYLATING"/>
    <property type="match status" value="1"/>
</dbReference>
<dbReference type="Pfam" id="PF01370">
    <property type="entry name" value="Epimerase"/>
    <property type="match status" value="1"/>
</dbReference>
<evidence type="ECO:0000256" key="1">
    <source>
        <dbReference type="ARBA" id="ARBA00023002"/>
    </source>
</evidence>
<dbReference type="AlphaFoldDB" id="A0A8K0RYF4"/>
<dbReference type="GO" id="GO:0016616">
    <property type="term" value="F:oxidoreductase activity, acting on the CH-OH group of donors, NAD or NADP as acceptor"/>
    <property type="evidence" value="ECO:0007669"/>
    <property type="project" value="TreeGrafter"/>
</dbReference>
<feature type="domain" description="NAD-dependent epimerase/dehydratase" evidence="3">
    <location>
        <begin position="4"/>
        <end position="258"/>
    </location>
</feature>
<comment type="similarity">
    <text evidence="2">Belongs to the NAD(P)-dependent epimerase/dehydratase family. Dihydroflavonol-4-reductase subfamily.</text>
</comment>
<dbReference type="InterPro" id="IPR036291">
    <property type="entry name" value="NAD(P)-bd_dom_sf"/>
</dbReference>
<dbReference type="PANTHER" id="PTHR10366">
    <property type="entry name" value="NAD DEPENDENT EPIMERASE/DEHYDRATASE"/>
    <property type="match status" value="1"/>
</dbReference>
<accession>A0A8K0RYF4</accession>
<dbReference type="Proteomes" id="UP000813427">
    <property type="component" value="Unassembled WGS sequence"/>
</dbReference>
<protein>
    <submittedName>
        <fullName evidence="4">Ketoreductase</fullName>
    </submittedName>
</protein>
<proteinExistence type="inferred from homology"/>
<dbReference type="InterPro" id="IPR050425">
    <property type="entry name" value="NAD(P)_dehydrat-like"/>
</dbReference>
<organism evidence="4 5">
    <name type="scientific">Fusarium tricinctum</name>
    <dbReference type="NCBI Taxonomy" id="61284"/>
    <lineage>
        <taxon>Eukaryota</taxon>
        <taxon>Fungi</taxon>
        <taxon>Dikarya</taxon>
        <taxon>Ascomycota</taxon>
        <taxon>Pezizomycotina</taxon>
        <taxon>Sordariomycetes</taxon>
        <taxon>Hypocreomycetidae</taxon>
        <taxon>Hypocreales</taxon>
        <taxon>Nectriaceae</taxon>
        <taxon>Fusarium</taxon>
        <taxon>Fusarium tricinctum species complex</taxon>
    </lineage>
</organism>